<sequence length="254" mass="29151">MEKGLFHDLYKQLDNLDLRSYPPARLSGLLHGYLTVYSMVRVYPWLERDFGTPGIIHERAKSIVHLYPGQLQNDDISVDTRAGYAADKMDVYQVYSDLSYLKNGLDAAYRILSARGNGKIALPCRTPNICRLLCNCYYFAGDEECGELAGRLVTEALGYTRGGNREMLLSWWDAICLYDDAVGAMMLPLEEHMRLGEERARLVITVRQEEEEIVKRFLQSRENGFDVTIKVFNILAKREFAAYNERYAGLRNPR</sequence>
<proteinExistence type="predicted"/>
<comment type="caution">
    <text evidence="1">The sequence shown here is derived from an EMBL/GenBank/DDBJ whole genome shotgun (WGS) entry which is preliminary data.</text>
</comment>
<reference evidence="1 2" key="1">
    <citation type="submission" date="2020-08" db="EMBL/GenBank/DDBJ databases">
        <title>Genome public.</title>
        <authorList>
            <person name="Liu C."/>
            <person name="Sun Q."/>
        </authorList>
    </citation>
    <scope>NUCLEOTIDE SEQUENCE [LARGE SCALE GENOMIC DNA]</scope>
    <source>
        <strain evidence="1 2">NSJ-56</strain>
    </source>
</reference>
<gene>
    <name evidence="1" type="ORF">H8S64_15090</name>
</gene>
<protein>
    <submittedName>
        <fullName evidence="1">Uncharacterized protein</fullName>
    </submittedName>
</protein>
<evidence type="ECO:0000313" key="1">
    <source>
        <dbReference type="EMBL" id="MBC5622424.1"/>
    </source>
</evidence>
<name>A0ABR7D3E9_9BACT</name>
<evidence type="ECO:0000313" key="2">
    <source>
        <dbReference type="Proteomes" id="UP000646484"/>
    </source>
</evidence>
<dbReference type="RefSeq" id="WP_186977100.1">
    <property type="nucleotide sequence ID" value="NZ_JACOOH010000006.1"/>
</dbReference>
<organism evidence="1 2">
    <name type="scientific">Butyricimonas hominis</name>
    <dbReference type="NCBI Taxonomy" id="2763032"/>
    <lineage>
        <taxon>Bacteria</taxon>
        <taxon>Pseudomonadati</taxon>
        <taxon>Bacteroidota</taxon>
        <taxon>Bacteroidia</taxon>
        <taxon>Bacteroidales</taxon>
        <taxon>Odoribacteraceae</taxon>
        <taxon>Butyricimonas</taxon>
    </lineage>
</organism>
<keyword evidence="2" id="KW-1185">Reference proteome</keyword>
<dbReference type="Proteomes" id="UP000646484">
    <property type="component" value="Unassembled WGS sequence"/>
</dbReference>
<accession>A0ABR7D3E9</accession>
<dbReference type="EMBL" id="JACOOH010000006">
    <property type="protein sequence ID" value="MBC5622424.1"/>
    <property type="molecule type" value="Genomic_DNA"/>
</dbReference>